<feature type="non-terminal residue" evidence="1">
    <location>
        <position position="1"/>
    </location>
</feature>
<sequence length="85" mass="9761">NVFEEKVFLGQTVRLDYSRWVNCVFTECEIIAITGDFELIDCDFQNCKLILEGEAQNVARLMYIFYPDKIPLIFPEGDPGPLAKP</sequence>
<evidence type="ECO:0008006" key="2">
    <source>
        <dbReference type="Google" id="ProtNLM"/>
    </source>
</evidence>
<reference evidence="1" key="1">
    <citation type="journal article" date="2014" name="Front. Microbiol.">
        <title>High frequency of phylogenetically diverse reductive dehalogenase-homologous genes in deep subseafloor sedimentary metagenomes.</title>
        <authorList>
            <person name="Kawai M."/>
            <person name="Futagami T."/>
            <person name="Toyoda A."/>
            <person name="Takaki Y."/>
            <person name="Nishi S."/>
            <person name="Hori S."/>
            <person name="Arai W."/>
            <person name="Tsubouchi T."/>
            <person name="Morono Y."/>
            <person name="Uchiyama I."/>
            <person name="Ito T."/>
            <person name="Fujiyama A."/>
            <person name="Inagaki F."/>
            <person name="Takami H."/>
        </authorList>
    </citation>
    <scope>NUCLEOTIDE SEQUENCE</scope>
    <source>
        <strain evidence="1">Expedition CK06-06</strain>
    </source>
</reference>
<comment type="caution">
    <text evidence="1">The sequence shown here is derived from an EMBL/GenBank/DDBJ whole genome shotgun (WGS) entry which is preliminary data.</text>
</comment>
<dbReference type="EMBL" id="BART01015703">
    <property type="protein sequence ID" value="GAG87815.1"/>
    <property type="molecule type" value="Genomic_DNA"/>
</dbReference>
<evidence type="ECO:0000313" key="1">
    <source>
        <dbReference type="EMBL" id="GAG87815.1"/>
    </source>
</evidence>
<gene>
    <name evidence="1" type="ORF">S01H4_30424</name>
</gene>
<name>X1AYG5_9ZZZZ</name>
<accession>X1AYG5</accession>
<proteinExistence type="predicted"/>
<dbReference type="AlphaFoldDB" id="X1AYG5"/>
<organism evidence="1">
    <name type="scientific">marine sediment metagenome</name>
    <dbReference type="NCBI Taxonomy" id="412755"/>
    <lineage>
        <taxon>unclassified sequences</taxon>
        <taxon>metagenomes</taxon>
        <taxon>ecological metagenomes</taxon>
    </lineage>
</organism>
<protein>
    <recommendedName>
        <fullName evidence="2">Right handed beta helix domain-containing protein</fullName>
    </recommendedName>
</protein>